<dbReference type="EMBL" id="JACNIG010000039">
    <property type="protein sequence ID" value="MBC8430418.1"/>
    <property type="molecule type" value="Genomic_DNA"/>
</dbReference>
<feature type="modified residue" description="4-aspartylphosphate" evidence="2">
    <location>
        <position position="475"/>
    </location>
</feature>
<dbReference type="PROSITE" id="PS50110">
    <property type="entry name" value="RESPONSE_REGULATORY"/>
    <property type="match status" value="1"/>
</dbReference>
<dbReference type="Gene3D" id="1.25.10.10">
    <property type="entry name" value="Leucine-rich Repeat Variant"/>
    <property type="match status" value="2"/>
</dbReference>
<evidence type="ECO:0000313" key="5">
    <source>
        <dbReference type="Proteomes" id="UP000605201"/>
    </source>
</evidence>
<dbReference type="SUPFAM" id="SSF48371">
    <property type="entry name" value="ARM repeat"/>
    <property type="match status" value="1"/>
</dbReference>
<gene>
    <name evidence="4" type="ORF">H8D96_00720</name>
</gene>
<dbReference type="PANTHER" id="PTHR44591:SF3">
    <property type="entry name" value="RESPONSE REGULATORY DOMAIN-CONTAINING PROTEIN"/>
    <property type="match status" value="1"/>
</dbReference>
<name>A0A8J6TNX9_9BACT</name>
<dbReference type="InterPro" id="IPR016024">
    <property type="entry name" value="ARM-type_fold"/>
</dbReference>
<dbReference type="InterPro" id="IPR011989">
    <property type="entry name" value="ARM-like"/>
</dbReference>
<dbReference type="Pfam" id="PF00072">
    <property type="entry name" value="Response_reg"/>
    <property type="match status" value="1"/>
</dbReference>
<dbReference type="InterPro" id="IPR011006">
    <property type="entry name" value="CheY-like_superfamily"/>
</dbReference>
<comment type="caution">
    <text evidence="4">The sequence shown here is derived from an EMBL/GenBank/DDBJ whole genome shotgun (WGS) entry which is preliminary data.</text>
</comment>
<accession>A0A8J6TNX9</accession>
<protein>
    <submittedName>
        <fullName evidence="4">HEAT repeat domain-containing protein</fullName>
    </submittedName>
</protein>
<sequence>MGNINEQGLLDEIRFDIKENDLLKARLVFSSLEHVSRKTQKQALFEVSRANDNFAIPLLAGVIANSPEISESFPQLKETMFAKVLDSPEVLLDLLSNAENSVSKAFLAELAGEIRLEKAAPLLLEILNKEDDLKTIEAAIISLGMISHQAAVAAVSEYLYAEKMELVMASIRTLGELATPEAIQKLGGMLGRDSDLDLIIIDIIAKIQIPDALEILNKTLDSQHAHLRTAAKKKLSGIGVMGVRVLINNLSHNNPDLVIHSLNVLGDIGDSAAVPPVLKLLHSYPEDPNIRFAAYETLGRLPLGKGVFMLAAGLSDPADNVRDAAAIAIDRNYDAVLAGGIRNVTRAGDIEALKIITTIINSQCSNIFLDLLEEEFFKTPAVNYLTDKAHSDVQSHFAGILAQAGHDDLAKQIIPEKVTAGKAKLKVFAVDDSKMILTIYRTMLHNLGCESHLFEFPFGAIERTRKEKPDVILTDLNMPHITGIDLTKSVRKWYNKEDLPIIMVATQDEGQDKKAAFAAGVNGILQKPFTEGQLGKALTKFASKQPPS</sequence>
<evidence type="ECO:0000313" key="4">
    <source>
        <dbReference type="EMBL" id="MBC8430418.1"/>
    </source>
</evidence>
<feature type="domain" description="Response regulatory" evidence="3">
    <location>
        <begin position="426"/>
        <end position="542"/>
    </location>
</feature>
<dbReference type="SUPFAM" id="SSF52172">
    <property type="entry name" value="CheY-like"/>
    <property type="match status" value="1"/>
</dbReference>
<reference evidence="4 5" key="1">
    <citation type="submission" date="2020-08" db="EMBL/GenBank/DDBJ databases">
        <title>Bridging the membrane lipid divide: bacteria of the FCB group superphylum have the potential to synthesize archaeal ether lipids.</title>
        <authorList>
            <person name="Villanueva L."/>
            <person name="Von Meijenfeldt F.A.B."/>
            <person name="Westbye A.B."/>
            <person name="Yadav S."/>
            <person name="Hopmans E.C."/>
            <person name="Dutilh B.E."/>
            <person name="Sinninghe Damste J.S."/>
        </authorList>
    </citation>
    <scope>NUCLEOTIDE SEQUENCE [LARGE SCALE GENOMIC DNA]</scope>
    <source>
        <strain evidence="4">NIOZ-UU17</strain>
    </source>
</reference>
<dbReference type="AlphaFoldDB" id="A0A8J6TNX9"/>
<dbReference type="SMART" id="SM00448">
    <property type="entry name" value="REC"/>
    <property type="match status" value="1"/>
</dbReference>
<keyword evidence="1 2" id="KW-0597">Phosphoprotein</keyword>
<dbReference type="PANTHER" id="PTHR44591">
    <property type="entry name" value="STRESS RESPONSE REGULATOR PROTEIN 1"/>
    <property type="match status" value="1"/>
</dbReference>
<dbReference type="Proteomes" id="UP000605201">
    <property type="component" value="Unassembled WGS sequence"/>
</dbReference>
<evidence type="ECO:0000259" key="3">
    <source>
        <dbReference type="PROSITE" id="PS50110"/>
    </source>
</evidence>
<evidence type="ECO:0000256" key="1">
    <source>
        <dbReference type="ARBA" id="ARBA00022553"/>
    </source>
</evidence>
<dbReference type="InterPro" id="IPR050595">
    <property type="entry name" value="Bact_response_regulator"/>
</dbReference>
<proteinExistence type="predicted"/>
<dbReference type="InterPro" id="IPR001789">
    <property type="entry name" value="Sig_transdc_resp-reg_receiver"/>
</dbReference>
<dbReference type="GO" id="GO:0000160">
    <property type="term" value="P:phosphorelay signal transduction system"/>
    <property type="evidence" value="ECO:0007669"/>
    <property type="project" value="InterPro"/>
</dbReference>
<evidence type="ECO:0000256" key="2">
    <source>
        <dbReference type="PROSITE-ProRule" id="PRU00169"/>
    </source>
</evidence>
<dbReference type="Pfam" id="PF13646">
    <property type="entry name" value="HEAT_2"/>
    <property type="match status" value="2"/>
</dbReference>
<dbReference type="Gene3D" id="3.40.50.2300">
    <property type="match status" value="1"/>
</dbReference>
<organism evidence="4 5">
    <name type="scientific">Candidatus Desulfatibia vada</name>
    <dbReference type="NCBI Taxonomy" id="2841696"/>
    <lineage>
        <taxon>Bacteria</taxon>
        <taxon>Pseudomonadati</taxon>
        <taxon>Thermodesulfobacteriota</taxon>
        <taxon>Desulfobacteria</taxon>
        <taxon>Desulfobacterales</taxon>
        <taxon>Desulfobacterales incertae sedis</taxon>
        <taxon>Candidatus Desulfatibia</taxon>
    </lineage>
</organism>